<gene>
    <name evidence="1" type="ORF">MTBBW1_1220022</name>
</gene>
<sequence>MNRNSGSSSLNCRVIFKTIQRLKGFYTRQSNLERTLKSHIHLGMQEKKDEKKQKNYRLR</sequence>
<proteinExistence type="predicted"/>
<keyword evidence="2" id="KW-1185">Reference proteome</keyword>
<accession>A0A1W1H6D5</accession>
<dbReference type="EMBL" id="LT828546">
    <property type="protein sequence ID" value="SLM28022.1"/>
    <property type="molecule type" value="Genomic_DNA"/>
</dbReference>
<evidence type="ECO:0000313" key="1">
    <source>
        <dbReference type="EMBL" id="SLM28022.1"/>
    </source>
</evidence>
<reference evidence="2" key="1">
    <citation type="submission" date="2017-03" db="EMBL/GenBank/DDBJ databases">
        <authorList>
            <person name="Afonso C.L."/>
            <person name="Miller P.J."/>
            <person name="Scott M.A."/>
            <person name="Spackman E."/>
            <person name="Goraichik I."/>
            <person name="Dimitrov K.M."/>
            <person name="Suarez D.L."/>
            <person name="Swayne D.E."/>
        </authorList>
    </citation>
    <scope>NUCLEOTIDE SEQUENCE [LARGE SCALE GENOMIC DNA]</scope>
</reference>
<organism evidence="1 2">
    <name type="scientific">Desulfamplus magnetovallimortis</name>
    <dbReference type="NCBI Taxonomy" id="1246637"/>
    <lineage>
        <taxon>Bacteria</taxon>
        <taxon>Pseudomonadati</taxon>
        <taxon>Thermodesulfobacteriota</taxon>
        <taxon>Desulfobacteria</taxon>
        <taxon>Desulfobacterales</taxon>
        <taxon>Desulfobacteraceae</taxon>
        <taxon>Desulfamplus</taxon>
    </lineage>
</organism>
<protein>
    <submittedName>
        <fullName evidence="1">Putative Chromosome undetermined scaffold_4, whole genome shotgun sequence</fullName>
    </submittedName>
</protein>
<evidence type="ECO:0000313" key="2">
    <source>
        <dbReference type="Proteomes" id="UP000191931"/>
    </source>
</evidence>
<name>A0A1W1H6D5_9BACT</name>
<dbReference type="Proteomes" id="UP000191931">
    <property type="component" value="Unassembled WGS sequence"/>
</dbReference>
<dbReference type="AlphaFoldDB" id="A0A1W1H6D5"/>